<comment type="caution">
    <text evidence="3">The sequence shown here is derived from an EMBL/GenBank/DDBJ whole genome shotgun (WGS) entry which is preliminary data.</text>
</comment>
<dbReference type="GO" id="GO:0005615">
    <property type="term" value="C:extracellular space"/>
    <property type="evidence" value="ECO:0007669"/>
    <property type="project" value="TreeGrafter"/>
</dbReference>
<dbReference type="PANTHER" id="PTHR24023:SF1112">
    <property type="entry name" value="COL_CUTICLE_N DOMAIN-CONTAINING PROTEIN-RELATED"/>
    <property type="match status" value="1"/>
</dbReference>
<feature type="region of interest" description="Disordered" evidence="2">
    <location>
        <begin position="83"/>
        <end position="290"/>
    </location>
</feature>
<dbReference type="PANTHER" id="PTHR24023">
    <property type="entry name" value="COLLAGEN ALPHA"/>
    <property type="match status" value="1"/>
</dbReference>
<dbReference type="AlphaFoldDB" id="Q4T415"/>
<dbReference type="GO" id="GO:0031012">
    <property type="term" value="C:extracellular matrix"/>
    <property type="evidence" value="ECO:0007669"/>
    <property type="project" value="TreeGrafter"/>
</dbReference>
<dbReference type="GO" id="GO:0030020">
    <property type="term" value="F:extracellular matrix structural constituent conferring tensile strength"/>
    <property type="evidence" value="ECO:0007669"/>
    <property type="project" value="TreeGrafter"/>
</dbReference>
<evidence type="ECO:0000256" key="2">
    <source>
        <dbReference type="SAM" id="MobiDB-lite"/>
    </source>
</evidence>
<evidence type="ECO:0000256" key="1">
    <source>
        <dbReference type="SAM" id="Coils"/>
    </source>
</evidence>
<feature type="compositionally biased region" description="Basic and acidic residues" evidence="2">
    <location>
        <begin position="96"/>
        <end position="106"/>
    </location>
</feature>
<reference evidence="3" key="2">
    <citation type="submission" date="2004-02" db="EMBL/GenBank/DDBJ databases">
        <authorList>
            <consortium name="Genoscope"/>
            <consortium name="Whitehead Institute Centre for Genome Research"/>
        </authorList>
    </citation>
    <scope>NUCLEOTIDE SEQUENCE</scope>
</reference>
<keyword evidence="1" id="KW-0175">Coiled coil</keyword>
<dbReference type="InterPro" id="IPR008160">
    <property type="entry name" value="Collagen"/>
</dbReference>
<organism evidence="3">
    <name type="scientific">Tetraodon nigroviridis</name>
    <name type="common">Spotted green pufferfish</name>
    <name type="synonym">Chelonodon nigroviridis</name>
    <dbReference type="NCBI Taxonomy" id="99883"/>
    <lineage>
        <taxon>Eukaryota</taxon>
        <taxon>Metazoa</taxon>
        <taxon>Chordata</taxon>
        <taxon>Craniata</taxon>
        <taxon>Vertebrata</taxon>
        <taxon>Euteleostomi</taxon>
        <taxon>Actinopterygii</taxon>
        <taxon>Neopterygii</taxon>
        <taxon>Teleostei</taxon>
        <taxon>Neoteleostei</taxon>
        <taxon>Acanthomorphata</taxon>
        <taxon>Eupercaria</taxon>
        <taxon>Tetraodontiformes</taxon>
        <taxon>Tetradontoidea</taxon>
        <taxon>Tetraodontidae</taxon>
        <taxon>Tetraodon</taxon>
    </lineage>
</organism>
<dbReference type="EMBL" id="CAAE01009850">
    <property type="protein sequence ID" value="CAF92367.1"/>
    <property type="molecule type" value="Genomic_DNA"/>
</dbReference>
<dbReference type="OrthoDB" id="8964326at2759"/>
<feature type="coiled-coil region" evidence="1">
    <location>
        <begin position="375"/>
        <end position="409"/>
    </location>
</feature>
<dbReference type="Pfam" id="PF01391">
    <property type="entry name" value="Collagen"/>
    <property type="match status" value="2"/>
</dbReference>
<proteinExistence type="predicted"/>
<feature type="compositionally biased region" description="Pro residues" evidence="2">
    <location>
        <begin position="173"/>
        <end position="183"/>
    </location>
</feature>
<feature type="compositionally biased region" description="Pro residues" evidence="2">
    <location>
        <begin position="108"/>
        <end position="118"/>
    </location>
</feature>
<dbReference type="GO" id="GO:0030198">
    <property type="term" value="P:extracellular matrix organization"/>
    <property type="evidence" value="ECO:0007669"/>
    <property type="project" value="TreeGrafter"/>
</dbReference>
<name>Q4T415_TETNG</name>
<accession>Q4T415</accession>
<protein>
    <submittedName>
        <fullName evidence="3">(spotted green pufferfish) hypothetical protein</fullName>
    </submittedName>
</protein>
<dbReference type="KEGG" id="tng:GSTEN00007537G001"/>
<reference evidence="3" key="1">
    <citation type="journal article" date="2004" name="Nature">
        <title>Genome duplication in the teleost fish Tetraodon nigroviridis reveals the early vertebrate proto-karyotype.</title>
        <authorList>
            <person name="Jaillon O."/>
            <person name="Aury J.-M."/>
            <person name="Brunet F."/>
            <person name="Petit J.-L."/>
            <person name="Stange-Thomann N."/>
            <person name="Mauceli E."/>
            <person name="Bouneau L."/>
            <person name="Fischer C."/>
            <person name="Ozouf-Costaz C."/>
            <person name="Bernot A."/>
            <person name="Nicaud S."/>
            <person name="Jaffe D."/>
            <person name="Fisher S."/>
            <person name="Lutfalla G."/>
            <person name="Dossat C."/>
            <person name="Segurens B."/>
            <person name="Dasilva C."/>
            <person name="Salanoubat M."/>
            <person name="Levy M."/>
            <person name="Boudet N."/>
            <person name="Castellano S."/>
            <person name="Anthouard V."/>
            <person name="Jubin C."/>
            <person name="Castelli V."/>
            <person name="Katinka M."/>
            <person name="Vacherie B."/>
            <person name="Biemont C."/>
            <person name="Skalli Z."/>
            <person name="Cattolico L."/>
            <person name="Poulain J."/>
            <person name="De Berardinis V."/>
            <person name="Cruaud C."/>
            <person name="Duprat S."/>
            <person name="Brottier P."/>
            <person name="Coutanceau J.-P."/>
            <person name="Gouzy J."/>
            <person name="Parra G."/>
            <person name="Lardier G."/>
            <person name="Chapple C."/>
            <person name="McKernan K.J."/>
            <person name="McEwan P."/>
            <person name="Bosak S."/>
            <person name="Kellis M."/>
            <person name="Volff J.-N."/>
            <person name="Guigo R."/>
            <person name="Zody M.C."/>
            <person name="Mesirov J."/>
            <person name="Lindblad-Toh K."/>
            <person name="Birren B."/>
            <person name="Nusbaum C."/>
            <person name="Kahn D."/>
            <person name="Robinson-Rechavi M."/>
            <person name="Laudet V."/>
            <person name="Schachter V."/>
            <person name="Quetier F."/>
            <person name="Saurin W."/>
            <person name="Scarpelli C."/>
            <person name="Wincker P."/>
            <person name="Lander E.S."/>
            <person name="Weissenbach J."/>
            <person name="Roest Crollius H."/>
        </authorList>
    </citation>
    <scope>NUCLEOTIDE SEQUENCE [LARGE SCALE GENOMIC DNA]</scope>
</reference>
<gene>
    <name evidence="3" type="ORF">GSTENG00007537001</name>
</gene>
<evidence type="ECO:0000313" key="3">
    <source>
        <dbReference type="EMBL" id="CAF92367.1"/>
    </source>
</evidence>
<feature type="compositionally biased region" description="Low complexity" evidence="2">
    <location>
        <begin position="247"/>
        <end position="260"/>
    </location>
</feature>
<dbReference type="InterPro" id="IPR050149">
    <property type="entry name" value="Collagen_superfamily"/>
</dbReference>
<feature type="non-terminal residue" evidence="3">
    <location>
        <position position="1"/>
    </location>
</feature>
<sequence>GPPGLPGPPGSPGLPGTKVVCIFILCLFDYFLSSTYRKTSIKIIYGQQKQNQPVLNRCCPAVPGQQRRVFNHVHSLENSVSVFPQGEVGLPGAPGHDGEKGPRGKPGEPGPAGLPGPEGPKGEVGVMGYPGLKGEKGDMGPSGSPGLDGPTGEKGAPGAPGSIGLPGAMIYGPPGPPGPPGPVGPAGEPGIGIRGEKGATGQKGDKGDRGHLGLPGLIGPAGMLGPAGPKGERGEKGDAGLPGPTGPQGIPGIVGPQGLKGNRGERGKKGNRGAKGDKGDQGAPGLDAPCPLGDDGLPVPGCWNKLWLQWYQQRNPNPSESLCAEFELGDIPMVAMGNGSIKVLRPEENSCLSSTNKDVDTDVLRLRITHLEAELARRDEEFRAQESQLHQLQRELEAKLCQINKLQDAIGYTNGLGHSPPPAGHPRLHRRFSVINQGPSRFQRVAVEVHRRLKAKEGVSAEPTPENFCQEVKAAHVSKAVPKDPQ</sequence>
<feature type="compositionally biased region" description="Basic and acidic residues" evidence="2">
    <location>
        <begin position="262"/>
        <end position="280"/>
    </location>
</feature>